<keyword evidence="4 11" id="KW-1133">Transmembrane helix</keyword>
<comment type="subcellular location">
    <subcellularLocation>
        <location evidence="1">Membrane</location>
        <topology evidence="1">Multi-pass membrane protein</topology>
    </subcellularLocation>
</comment>
<evidence type="ECO:0000256" key="9">
    <source>
        <dbReference type="ARBA" id="ARBA00023286"/>
    </source>
</evidence>
<reference evidence="14 15" key="1">
    <citation type="submission" date="2021-02" db="EMBL/GenBank/DDBJ databases">
        <title>Plant Genome Project.</title>
        <authorList>
            <person name="Zhang R.-G."/>
        </authorList>
    </citation>
    <scope>NUCLEOTIDE SEQUENCE [LARGE SCALE GENOMIC DNA]</scope>
    <source>
        <tissue evidence="14">Leaves</tissue>
    </source>
</reference>
<feature type="transmembrane region" description="Helical" evidence="11">
    <location>
        <begin position="254"/>
        <end position="272"/>
    </location>
</feature>
<dbReference type="EMBL" id="JAFEMO010000001">
    <property type="protein sequence ID" value="KAH7576537.1"/>
    <property type="molecule type" value="Genomic_DNA"/>
</dbReference>
<feature type="domain" description="Receptor ligand binding region" evidence="13">
    <location>
        <begin position="15"/>
        <end position="82"/>
    </location>
</feature>
<evidence type="ECO:0000256" key="2">
    <source>
        <dbReference type="ARBA" id="ARBA00022448"/>
    </source>
</evidence>
<keyword evidence="15" id="KW-1185">Reference proteome</keyword>
<evidence type="ECO:0000256" key="10">
    <source>
        <dbReference type="ARBA" id="ARBA00023303"/>
    </source>
</evidence>
<keyword evidence="2" id="KW-0813">Transport</keyword>
<evidence type="ECO:0000256" key="7">
    <source>
        <dbReference type="ARBA" id="ARBA00023170"/>
    </source>
</evidence>
<keyword evidence="10" id="KW-0407">Ion channel</keyword>
<feature type="transmembrane region" description="Helical" evidence="11">
    <location>
        <begin position="284"/>
        <end position="302"/>
    </location>
</feature>
<dbReference type="SUPFAM" id="SSF53822">
    <property type="entry name" value="Periplasmic binding protein-like I"/>
    <property type="match status" value="1"/>
</dbReference>
<keyword evidence="7" id="KW-0675">Receptor</keyword>
<dbReference type="InterPro" id="IPR028082">
    <property type="entry name" value="Peripla_BP_I"/>
</dbReference>
<evidence type="ECO:0000256" key="1">
    <source>
        <dbReference type="ARBA" id="ARBA00004141"/>
    </source>
</evidence>
<evidence type="ECO:0000259" key="13">
    <source>
        <dbReference type="Pfam" id="PF01094"/>
    </source>
</evidence>
<keyword evidence="8" id="KW-0325">Glycoprotein</keyword>
<evidence type="ECO:0000256" key="11">
    <source>
        <dbReference type="SAM" id="Phobius"/>
    </source>
</evidence>
<dbReference type="InterPro" id="IPR001320">
    <property type="entry name" value="Iontro_rcpt_C"/>
</dbReference>
<evidence type="ECO:0008006" key="16">
    <source>
        <dbReference type="Google" id="ProtNLM"/>
    </source>
</evidence>
<evidence type="ECO:0000313" key="15">
    <source>
        <dbReference type="Proteomes" id="UP000827721"/>
    </source>
</evidence>
<accession>A0ABQ8IK37</accession>
<dbReference type="PANTHER" id="PTHR18966">
    <property type="entry name" value="IONOTROPIC GLUTAMATE RECEPTOR"/>
    <property type="match status" value="1"/>
</dbReference>
<organism evidence="14 15">
    <name type="scientific">Xanthoceras sorbifolium</name>
    <dbReference type="NCBI Taxonomy" id="99658"/>
    <lineage>
        <taxon>Eukaryota</taxon>
        <taxon>Viridiplantae</taxon>
        <taxon>Streptophyta</taxon>
        <taxon>Embryophyta</taxon>
        <taxon>Tracheophyta</taxon>
        <taxon>Spermatophyta</taxon>
        <taxon>Magnoliopsida</taxon>
        <taxon>eudicotyledons</taxon>
        <taxon>Gunneridae</taxon>
        <taxon>Pentapetalae</taxon>
        <taxon>rosids</taxon>
        <taxon>malvids</taxon>
        <taxon>Sapindales</taxon>
        <taxon>Sapindaceae</taxon>
        <taxon>Xanthoceroideae</taxon>
        <taxon>Xanthoceras</taxon>
    </lineage>
</organism>
<comment type="caution">
    <text evidence="14">The sequence shown here is derived from an EMBL/GenBank/DDBJ whole genome shotgun (WGS) entry which is preliminary data.</text>
</comment>
<evidence type="ECO:0000259" key="12">
    <source>
        <dbReference type="Pfam" id="PF00060"/>
    </source>
</evidence>
<feature type="domain" description="Ionotropic glutamate receptor C-terminal" evidence="12">
    <location>
        <begin position="222"/>
        <end position="314"/>
    </location>
</feature>
<dbReference type="Gene3D" id="1.10.287.70">
    <property type="match status" value="1"/>
</dbReference>
<keyword evidence="6 11" id="KW-0472">Membrane</keyword>
<evidence type="ECO:0000256" key="4">
    <source>
        <dbReference type="ARBA" id="ARBA00022989"/>
    </source>
</evidence>
<evidence type="ECO:0000313" key="14">
    <source>
        <dbReference type="EMBL" id="KAH7576537.1"/>
    </source>
</evidence>
<keyword evidence="3 11" id="KW-0812">Transmembrane</keyword>
<dbReference type="InterPro" id="IPR001828">
    <property type="entry name" value="ANF_lig-bd_rcpt"/>
</dbReference>
<dbReference type="InterPro" id="IPR015683">
    <property type="entry name" value="Ionotropic_Glu_rcpt"/>
</dbReference>
<keyword evidence="5" id="KW-0406">Ion transport</keyword>
<keyword evidence="9" id="KW-1071">Ligand-gated ion channel</keyword>
<evidence type="ECO:0000256" key="5">
    <source>
        <dbReference type="ARBA" id="ARBA00023065"/>
    </source>
</evidence>
<name>A0ABQ8IK37_9ROSI</name>
<dbReference type="Proteomes" id="UP000827721">
    <property type="component" value="Unassembled WGS sequence"/>
</dbReference>
<evidence type="ECO:0000256" key="6">
    <source>
        <dbReference type="ARBA" id="ARBA00023136"/>
    </source>
</evidence>
<gene>
    <name evidence="14" type="ORF">JRO89_XS01G0102900</name>
</gene>
<proteinExistence type="predicted"/>
<evidence type="ECO:0000256" key="3">
    <source>
        <dbReference type="ARBA" id="ARBA00022692"/>
    </source>
</evidence>
<protein>
    <recommendedName>
        <fullName evidence="16">Ionotropic glutamate receptor C-terminal domain-containing protein</fullName>
    </recommendedName>
</protein>
<dbReference type="Pfam" id="PF00060">
    <property type="entry name" value="Lig_chan"/>
    <property type="match status" value="1"/>
</dbReference>
<sequence length="418" mass="46706">MYIDHPNAEVVELDMYGVLAYDTVWALARAAQTLKSTDEISQSGLMFYKEILKTRFKGLSGDFEIINEKLVSRGFEIVNVIGKLGGRRVGFWFPKIGITKDLTSTITNSRSAISSDHIIEGIIWPGGSATIPKRVQMSTSRKLRIGLPVLQYGFKELLNVARDPLSNATIVSGFCIDVFKEAMKTLTCRVPYEFIPFTVTQENMTGSYNDLIYQVYLKPLKVDLWLTSAAFFVFTGFVVWILERPTNIEFQGTPAHQIGMVFWYSFSTLVFAHREKLLSNWSKFIVIIWTFVVLILSSSYTATLTSMLTVQQIQLGSKDYVGFHSFIPRGATNNINVEDLKLKIYNSPQEYADALSKGSKRGGVTAIIDEIPYIKIVLAHSFPHYTMILPTNNSTSTNGFGFLSSCIAGLPKGVTIGP</sequence>
<dbReference type="Gene3D" id="3.40.50.2300">
    <property type="match status" value="1"/>
</dbReference>
<evidence type="ECO:0000256" key="8">
    <source>
        <dbReference type="ARBA" id="ARBA00023180"/>
    </source>
</evidence>
<dbReference type="SUPFAM" id="SSF53850">
    <property type="entry name" value="Periplasmic binding protein-like II"/>
    <property type="match status" value="1"/>
</dbReference>
<feature type="transmembrane region" description="Helical" evidence="11">
    <location>
        <begin position="224"/>
        <end position="242"/>
    </location>
</feature>
<dbReference type="Pfam" id="PF01094">
    <property type="entry name" value="ANF_receptor"/>
    <property type="match status" value="1"/>
</dbReference>